<dbReference type="EMBL" id="CM007384">
    <property type="protein sequence ID" value="ONK71149.1"/>
    <property type="molecule type" value="Genomic_DNA"/>
</dbReference>
<gene>
    <name evidence="2" type="ORF">A4U43_C04F5300</name>
</gene>
<accession>A0A5P1F2X5</accession>
<feature type="region of interest" description="Disordered" evidence="1">
    <location>
        <begin position="1"/>
        <end position="20"/>
    </location>
</feature>
<dbReference type="AlphaFoldDB" id="A0A5P1F2X5"/>
<dbReference type="Proteomes" id="UP000243459">
    <property type="component" value="Chromosome 4"/>
</dbReference>
<protein>
    <submittedName>
        <fullName evidence="2">Uncharacterized protein</fullName>
    </submittedName>
</protein>
<proteinExistence type="predicted"/>
<organism evidence="2 3">
    <name type="scientific">Asparagus officinalis</name>
    <name type="common">Garden asparagus</name>
    <dbReference type="NCBI Taxonomy" id="4686"/>
    <lineage>
        <taxon>Eukaryota</taxon>
        <taxon>Viridiplantae</taxon>
        <taxon>Streptophyta</taxon>
        <taxon>Embryophyta</taxon>
        <taxon>Tracheophyta</taxon>
        <taxon>Spermatophyta</taxon>
        <taxon>Magnoliopsida</taxon>
        <taxon>Liliopsida</taxon>
        <taxon>Asparagales</taxon>
        <taxon>Asparagaceae</taxon>
        <taxon>Asparagoideae</taxon>
        <taxon>Asparagus</taxon>
    </lineage>
</organism>
<sequence>MHLQHDPSFVPSSQSTKPLQPERLFNEQSNYHLFAGPMMNERSTTLDSLYNAQEHVLPQIVCHCSAAEARHRWALRLAEQHASARSDEPLSKWRMRRILGEPSVVLTRREIFRRVRGFDEGIFLVVEPLMRHVGRPESLIPELKSSRRRVCDGLLVERVCNEWEMEWGWGGRVVGGGVLFLGL</sequence>
<dbReference type="Gramene" id="ONK71149">
    <property type="protein sequence ID" value="ONK71149"/>
    <property type="gene ID" value="A4U43_C04F5300"/>
</dbReference>
<reference evidence="3" key="1">
    <citation type="journal article" date="2017" name="Nat. Commun.">
        <title>The asparagus genome sheds light on the origin and evolution of a young Y chromosome.</title>
        <authorList>
            <person name="Harkess A."/>
            <person name="Zhou J."/>
            <person name="Xu C."/>
            <person name="Bowers J.E."/>
            <person name="Van der Hulst R."/>
            <person name="Ayyampalayam S."/>
            <person name="Mercati F."/>
            <person name="Riccardi P."/>
            <person name="McKain M.R."/>
            <person name="Kakrana A."/>
            <person name="Tang H."/>
            <person name="Ray J."/>
            <person name="Groenendijk J."/>
            <person name="Arikit S."/>
            <person name="Mathioni S.M."/>
            <person name="Nakano M."/>
            <person name="Shan H."/>
            <person name="Telgmann-Rauber A."/>
            <person name="Kanno A."/>
            <person name="Yue Z."/>
            <person name="Chen H."/>
            <person name="Li W."/>
            <person name="Chen Y."/>
            <person name="Xu X."/>
            <person name="Zhang Y."/>
            <person name="Luo S."/>
            <person name="Chen H."/>
            <person name="Gao J."/>
            <person name="Mao Z."/>
            <person name="Pires J.C."/>
            <person name="Luo M."/>
            <person name="Kudrna D."/>
            <person name="Wing R.A."/>
            <person name="Meyers B.C."/>
            <person name="Yi K."/>
            <person name="Kong H."/>
            <person name="Lavrijsen P."/>
            <person name="Sunseri F."/>
            <person name="Falavigna A."/>
            <person name="Ye Y."/>
            <person name="Leebens-Mack J.H."/>
            <person name="Chen G."/>
        </authorList>
    </citation>
    <scope>NUCLEOTIDE SEQUENCE [LARGE SCALE GENOMIC DNA]</scope>
    <source>
        <strain evidence="3">cv. DH0086</strain>
    </source>
</reference>
<keyword evidence="3" id="KW-1185">Reference proteome</keyword>
<evidence type="ECO:0000313" key="3">
    <source>
        <dbReference type="Proteomes" id="UP000243459"/>
    </source>
</evidence>
<evidence type="ECO:0000256" key="1">
    <source>
        <dbReference type="SAM" id="MobiDB-lite"/>
    </source>
</evidence>
<name>A0A5P1F2X5_ASPOF</name>
<evidence type="ECO:0000313" key="2">
    <source>
        <dbReference type="EMBL" id="ONK71149.1"/>
    </source>
</evidence>